<evidence type="ECO:0000256" key="1">
    <source>
        <dbReference type="SAM" id="MobiDB-lite"/>
    </source>
</evidence>
<reference evidence="2" key="1">
    <citation type="submission" date="2020-02" db="EMBL/GenBank/DDBJ databases">
        <authorList>
            <person name="Meier V. D."/>
        </authorList>
    </citation>
    <scope>NUCLEOTIDE SEQUENCE</scope>
    <source>
        <strain evidence="2">AVDCRST_MAG48</strain>
    </source>
</reference>
<name>A0A6J4K038_9ACTN</name>
<feature type="region of interest" description="Disordered" evidence="1">
    <location>
        <begin position="14"/>
        <end position="83"/>
    </location>
</feature>
<gene>
    <name evidence="2" type="ORF">AVDCRST_MAG48-627</name>
</gene>
<organism evidence="2">
    <name type="scientific">uncultured Friedmanniella sp</name>
    <dbReference type="NCBI Taxonomy" id="335381"/>
    <lineage>
        <taxon>Bacteria</taxon>
        <taxon>Bacillati</taxon>
        <taxon>Actinomycetota</taxon>
        <taxon>Actinomycetes</taxon>
        <taxon>Propionibacteriales</taxon>
        <taxon>Nocardioidaceae</taxon>
        <taxon>Friedmanniella</taxon>
        <taxon>environmental samples</taxon>
    </lineage>
</organism>
<proteinExistence type="predicted"/>
<dbReference type="AlphaFoldDB" id="A0A6J4K038"/>
<feature type="non-terminal residue" evidence="2">
    <location>
        <position position="1"/>
    </location>
</feature>
<protein>
    <submittedName>
        <fullName evidence="2">Uncharacterized protein</fullName>
    </submittedName>
</protein>
<feature type="non-terminal residue" evidence="2">
    <location>
        <position position="83"/>
    </location>
</feature>
<evidence type="ECO:0000313" key="2">
    <source>
        <dbReference type="EMBL" id="CAA9292354.1"/>
    </source>
</evidence>
<feature type="compositionally biased region" description="Basic residues" evidence="1">
    <location>
        <begin position="39"/>
        <end position="83"/>
    </location>
</feature>
<dbReference type="EMBL" id="CADCTS010000096">
    <property type="protein sequence ID" value="CAA9292354.1"/>
    <property type="molecule type" value="Genomic_DNA"/>
</dbReference>
<sequence>GPVLRHGLLLPSVPVRRPARGRRCARPGGAAADAPPAPRSRHGNRLRRAGAARARRRGRRRRRRHGPARRRRGGPPPARRQHR</sequence>
<accession>A0A6J4K038</accession>